<dbReference type="Proteomes" id="UP000269157">
    <property type="component" value="Unassembled WGS sequence"/>
</dbReference>
<dbReference type="AlphaFoldDB" id="A0A497VBR6"/>
<dbReference type="EMBL" id="RCCE01000006">
    <property type="protein sequence ID" value="RLJ41021.1"/>
    <property type="molecule type" value="Genomic_DNA"/>
</dbReference>
<proteinExistence type="predicted"/>
<dbReference type="SUPFAM" id="SSF54909">
    <property type="entry name" value="Dimeric alpha+beta barrel"/>
    <property type="match status" value="2"/>
</dbReference>
<dbReference type="Pfam" id="PF08803">
    <property type="entry name" value="ydhR"/>
    <property type="match status" value="1"/>
</dbReference>
<name>A0A497VBR6_9RHOB</name>
<keyword evidence="2" id="KW-1185">Reference proteome</keyword>
<reference evidence="1 2" key="1">
    <citation type="submission" date="2018-10" db="EMBL/GenBank/DDBJ databases">
        <title>Genomic Encyclopedia of Archaeal and Bacterial Type Strains, Phase II (KMG-II): from individual species to whole genera.</title>
        <authorList>
            <person name="Goeker M."/>
        </authorList>
    </citation>
    <scope>NUCLEOTIDE SEQUENCE [LARGE SCALE GENOMIC DNA]</scope>
    <source>
        <strain evidence="1 2">DSM 29466</strain>
    </source>
</reference>
<dbReference type="RefSeq" id="WP_211332838.1">
    <property type="nucleotide sequence ID" value="NZ_RCCE01000006.1"/>
</dbReference>
<sequence length="263" mass="28420">MASRVPRHAPGNAVPLSRRKVATGMAAIPVAALGFSALAARSTAQTNQKEHQTMRANAFVYTELQASLPFNNVPWQKLNAAIAAQPGFIDKTWLSGLGNNSVGGLYGFASVEDSLLYCTDFFPALARDFGVAQTTRVFDNQATAEASAAMDAPHFGGHVTSEPGAFVYTEVQVSVPFEKAPWRDRNPVLRTQKGLLSKVWLSGHNTHTLGGLDAFDTVENALDFAINAFPKTTAAMNAAFYTRVFDARVTEDASRDLNSPYYL</sequence>
<accession>A0A497VBR6</accession>
<evidence type="ECO:0000313" key="2">
    <source>
        <dbReference type="Proteomes" id="UP000269157"/>
    </source>
</evidence>
<keyword evidence="1" id="KW-0503">Monooxygenase</keyword>
<organism evidence="1 2">
    <name type="scientific">Litoreibacter meonggei</name>
    <dbReference type="NCBI Taxonomy" id="1049199"/>
    <lineage>
        <taxon>Bacteria</taxon>
        <taxon>Pseudomonadati</taxon>
        <taxon>Pseudomonadota</taxon>
        <taxon>Alphaproteobacteria</taxon>
        <taxon>Rhodobacterales</taxon>
        <taxon>Roseobacteraceae</taxon>
        <taxon>Litoreibacter</taxon>
    </lineage>
</organism>
<dbReference type="GO" id="GO:0004497">
    <property type="term" value="F:monooxygenase activity"/>
    <property type="evidence" value="ECO:0007669"/>
    <property type="project" value="UniProtKB-KW"/>
</dbReference>
<keyword evidence="1" id="KW-0560">Oxidoreductase</keyword>
<gene>
    <name evidence="1" type="ORF">BCF46_3595</name>
</gene>
<dbReference type="InterPro" id="IPR011008">
    <property type="entry name" value="Dimeric_a/b-barrel"/>
</dbReference>
<dbReference type="InterPro" id="IPR014910">
    <property type="entry name" value="YdhR"/>
</dbReference>
<evidence type="ECO:0000313" key="1">
    <source>
        <dbReference type="EMBL" id="RLJ41021.1"/>
    </source>
</evidence>
<protein>
    <submittedName>
        <fullName evidence="1">Putative monooxygenase ydhR</fullName>
    </submittedName>
</protein>
<dbReference type="Gene3D" id="3.30.70.100">
    <property type="match status" value="2"/>
</dbReference>
<comment type="caution">
    <text evidence="1">The sequence shown here is derived from an EMBL/GenBank/DDBJ whole genome shotgun (WGS) entry which is preliminary data.</text>
</comment>